<comment type="cofactor">
    <cofactor evidence="3">
        <name>FMN</name>
        <dbReference type="ChEBI" id="CHEBI:58210"/>
    </cofactor>
    <text evidence="3">Binds 1 FMN per subunit.</text>
</comment>
<evidence type="ECO:0000313" key="8">
    <source>
        <dbReference type="Proteomes" id="UP000051790"/>
    </source>
</evidence>
<feature type="binding site" evidence="3">
    <location>
        <position position="324"/>
    </location>
    <ligand>
        <name>CTP</name>
        <dbReference type="ChEBI" id="CHEBI:37563"/>
    </ligand>
</feature>
<dbReference type="GO" id="GO:0010181">
    <property type="term" value="F:FMN binding"/>
    <property type="evidence" value="ECO:0007669"/>
    <property type="project" value="UniProtKB-UniRule"/>
</dbReference>
<dbReference type="InterPro" id="IPR005252">
    <property type="entry name" value="CoaBC"/>
</dbReference>
<comment type="similarity">
    <text evidence="3 4">In the C-terminal section; belongs to the PPC synthetase family.</text>
</comment>
<evidence type="ECO:0000256" key="1">
    <source>
        <dbReference type="ARBA" id="ARBA00022793"/>
    </source>
</evidence>
<dbReference type="InterPro" id="IPR035929">
    <property type="entry name" value="CoaB-like_sf"/>
</dbReference>
<dbReference type="EC" id="6.3.2.5" evidence="3"/>
<evidence type="ECO:0000256" key="4">
    <source>
        <dbReference type="RuleBase" id="RU364078"/>
    </source>
</evidence>
<comment type="pathway">
    <text evidence="3 4">Cofactor biosynthesis; coenzyme A biosynthesis; CoA from (R)-pantothenate: step 2/5.</text>
</comment>
<dbReference type="InterPro" id="IPR036551">
    <property type="entry name" value="Flavin_trans-like"/>
</dbReference>
<dbReference type="GO" id="GO:0015937">
    <property type="term" value="P:coenzyme A biosynthetic process"/>
    <property type="evidence" value="ECO:0007669"/>
    <property type="project" value="UniProtKB-UniRule"/>
</dbReference>
<keyword evidence="3 4" id="KW-0285">Flavoprotein</keyword>
<evidence type="ECO:0000259" key="5">
    <source>
        <dbReference type="Pfam" id="PF02441"/>
    </source>
</evidence>
<dbReference type="Pfam" id="PF04127">
    <property type="entry name" value="DFP"/>
    <property type="match status" value="1"/>
</dbReference>
<reference evidence="7 8" key="1">
    <citation type="journal article" date="2015" name="Genome Announc.">
        <title>Expanding the biotechnology potential of lactobacilli through comparative genomics of 213 strains and associated genera.</title>
        <authorList>
            <person name="Sun Z."/>
            <person name="Harris H.M."/>
            <person name="McCann A."/>
            <person name="Guo C."/>
            <person name="Argimon S."/>
            <person name="Zhang W."/>
            <person name="Yang X."/>
            <person name="Jeffery I.B."/>
            <person name="Cooney J.C."/>
            <person name="Kagawa T.F."/>
            <person name="Liu W."/>
            <person name="Song Y."/>
            <person name="Salvetti E."/>
            <person name="Wrobel A."/>
            <person name="Rasinkangas P."/>
            <person name="Parkhill J."/>
            <person name="Rea M.C."/>
            <person name="O'Sullivan O."/>
            <person name="Ritari J."/>
            <person name="Douillard F.P."/>
            <person name="Paul Ross R."/>
            <person name="Yang R."/>
            <person name="Briner A.E."/>
            <person name="Felis G.E."/>
            <person name="de Vos W.M."/>
            <person name="Barrangou R."/>
            <person name="Klaenhammer T.R."/>
            <person name="Caufield P.W."/>
            <person name="Cui Y."/>
            <person name="Zhang H."/>
            <person name="O'Toole P.W."/>
        </authorList>
    </citation>
    <scope>NUCLEOTIDE SEQUENCE [LARGE SCALE GENOMIC DNA]</scope>
    <source>
        <strain evidence="7 8">DSM 13343</strain>
    </source>
</reference>
<dbReference type="GO" id="GO:0071513">
    <property type="term" value="C:phosphopantothenoylcysteine decarboxylase complex"/>
    <property type="evidence" value="ECO:0007669"/>
    <property type="project" value="TreeGrafter"/>
</dbReference>
<comment type="pathway">
    <text evidence="3 4">Cofactor biosynthesis; coenzyme A biosynthesis; CoA from (R)-pantothenate: step 3/5.</text>
</comment>
<feature type="binding site" evidence="3">
    <location>
        <position position="278"/>
    </location>
    <ligand>
        <name>CTP</name>
        <dbReference type="ChEBI" id="CHEBI:37563"/>
    </ligand>
</feature>
<dbReference type="GO" id="GO:0004632">
    <property type="term" value="F:phosphopantothenate--cysteine ligase activity"/>
    <property type="evidence" value="ECO:0007669"/>
    <property type="project" value="UniProtKB-UniRule"/>
</dbReference>
<feature type="domain" description="Flavoprotein" evidence="5">
    <location>
        <begin position="7"/>
        <end position="155"/>
    </location>
</feature>
<keyword evidence="1 3" id="KW-0210">Decarboxylase</keyword>
<organism evidence="7 8">
    <name type="scientific">Lacticaseibacillus manihotivorans DSM 13343 = JCM 12514</name>
    <dbReference type="NCBI Taxonomy" id="1423769"/>
    <lineage>
        <taxon>Bacteria</taxon>
        <taxon>Bacillati</taxon>
        <taxon>Bacillota</taxon>
        <taxon>Bacilli</taxon>
        <taxon>Lactobacillales</taxon>
        <taxon>Lactobacillaceae</taxon>
        <taxon>Lacticaseibacillus</taxon>
    </lineage>
</organism>
<dbReference type="Gene3D" id="3.40.50.10300">
    <property type="entry name" value="CoaB-like"/>
    <property type="match status" value="1"/>
</dbReference>
<dbReference type="AlphaFoldDB" id="A0A0R1R9T0"/>
<dbReference type="InterPro" id="IPR003382">
    <property type="entry name" value="Flavoprotein"/>
</dbReference>
<comment type="catalytic activity">
    <reaction evidence="3 4">
        <text>N-[(R)-4-phosphopantothenoyl]-L-cysteine + H(+) = (R)-4'-phosphopantetheine + CO2</text>
        <dbReference type="Rhea" id="RHEA:16793"/>
        <dbReference type="ChEBI" id="CHEBI:15378"/>
        <dbReference type="ChEBI" id="CHEBI:16526"/>
        <dbReference type="ChEBI" id="CHEBI:59458"/>
        <dbReference type="ChEBI" id="CHEBI:61723"/>
        <dbReference type="EC" id="4.1.1.36"/>
    </reaction>
</comment>
<evidence type="ECO:0000313" key="7">
    <source>
        <dbReference type="EMBL" id="KRL53198.1"/>
    </source>
</evidence>
<dbReference type="PANTHER" id="PTHR14359">
    <property type="entry name" value="HOMO-OLIGOMERIC FLAVIN CONTAINING CYS DECARBOXYLASE FAMILY"/>
    <property type="match status" value="1"/>
</dbReference>
<comment type="caution">
    <text evidence="3">Lacks conserved residue(s) required for the propagation of feature annotation.</text>
</comment>
<dbReference type="GO" id="GO:0004633">
    <property type="term" value="F:phosphopantothenoylcysteine decarboxylase activity"/>
    <property type="evidence" value="ECO:0007669"/>
    <property type="project" value="UniProtKB-UniRule"/>
</dbReference>
<comment type="catalytic activity">
    <reaction evidence="3 4">
        <text>(R)-4'-phosphopantothenate + L-cysteine + CTP = N-[(R)-4-phosphopantothenoyl]-L-cysteine + CMP + diphosphate + H(+)</text>
        <dbReference type="Rhea" id="RHEA:19397"/>
        <dbReference type="ChEBI" id="CHEBI:10986"/>
        <dbReference type="ChEBI" id="CHEBI:15378"/>
        <dbReference type="ChEBI" id="CHEBI:33019"/>
        <dbReference type="ChEBI" id="CHEBI:35235"/>
        <dbReference type="ChEBI" id="CHEBI:37563"/>
        <dbReference type="ChEBI" id="CHEBI:59458"/>
        <dbReference type="ChEBI" id="CHEBI:60377"/>
        <dbReference type="EC" id="6.3.2.5"/>
    </reaction>
</comment>
<dbReference type="SUPFAM" id="SSF102645">
    <property type="entry name" value="CoaB-like"/>
    <property type="match status" value="1"/>
</dbReference>
<feature type="binding site" evidence="3">
    <location>
        <position position="338"/>
    </location>
    <ligand>
        <name>CTP</name>
        <dbReference type="ChEBI" id="CHEBI:37563"/>
    </ligand>
</feature>
<dbReference type="SUPFAM" id="SSF52507">
    <property type="entry name" value="Homo-oligomeric flavin-containing Cys decarboxylases, HFCD"/>
    <property type="match status" value="1"/>
</dbReference>
<keyword evidence="3 4" id="KW-0288">FMN</keyword>
<dbReference type="NCBIfam" id="TIGR00521">
    <property type="entry name" value="coaBC_dfp"/>
    <property type="match status" value="1"/>
</dbReference>
<dbReference type="Gene3D" id="3.40.50.1950">
    <property type="entry name" value="Flavin prenyltransferase-like"/>
    <property type="match status" value="1"/>
</dbReference>
<feature type="region of interest" description="Phosphopantothenoylcysteine decarboxylase" evidence="3">
    <location>
        <begin position="1"/>
        <end position="190"/>
    </location>
</feature>
<evidence type="ECO:0000259" key="6">
    <source>
        <dbReference type="Pfam" id="PF04127"/>
    </source>
</evidence>
<keyword evidence="3" id="KW-0511">Multifunctional enzyme</keyword>
<evidence type="ECO:0000256" key="3">
    <source>
        <dbReference type="HAMAP-Rule" id="MF_02225"/>
    </source>
</evidence>
<comment type="similarity">
    <text evidence="3 4">In the N-terminal section; belongs to the HFCD (homo-oligomeric flavin containing Cys decarboxylase) superfamily.</text>
</comment>
<keyword evidence="3" id="KW-0479">Metal-binding</keyword>
<dbReference type="HAMAP" id="MF_02225">
    <property type="entry name" value="CoaBC"/>
    <property type="match status" value="1"/>
</dbReference>
<keyword evidence="3 4" id="KW-0436">Ligase</keyword>
<dbReference type="GO" id="GO:0046872">
    <property type="term" value="F:metal ion binding"/>
    <property type="evidence" value="ECO:0007669"/>
    <property type="project" value="UniProtKB-KW"/>
</dbReference>
<dbReference type="InterPro" id="IPR007085">
    <property type="entry name" value="DNA/pantothenate-metab_flavo_C"/>
</dbReference>
<keyword evidence="3" id="KW-0460">Magnesium</keyword>
<keyword evidence="8" id="KW-1185">Reference proteome</keyword>
<accession>A0A0R1R9T0</accession>
<comment type="caution">
    <text evidence="7">The sequence shown here is derived from an EMBL/GenBank/DDBJ whole genome shotgun (WGS) entry which is preliminary data.</text>
</comment>
<comment type="function">
    <text evidence="4">Catalyzes two steps in the biosynthesis of coenzyme A. In the first step cysteine is conjugated to 4'-phosphopantothenate to form 4-phosphopantothenoylcysteine, in the latter compound is decarboxylated to form 4'-phosphopantotheine.</text>
</comment>
<dbReference type="PATRIC" id="fig|1423769.4.peg.1401"/>
<protein>
    <recommendedName>
        <fullName evidence="3">Coenzyme A biosynthesis bifunctional protein CoaBC</fullName>
    </recommendedName>
    <alternativeName>
        <fullName evidence="3">DNA/pantothenate metabolism flavoprotein</fullName>
    </alternativeName>
    <alternativeName>
        <fullName evidence="3">Phosphopantothenoylcysteine synthetase/decarboxylase</fullName>
        <shortName evidence="3">PPCS-PPCDC</shortName>
    </alternativeName>
    <domain>
        <recommendedName>
            <fullName evidence="3">Phosphopantothenoylcysteine decarboxylase</fullName>
            <shortName evidence="3">PPC decarboxylase</shortName>
            <shortName evidence="3">PPC-DC</shortName>
            <ecNumber evidence="3">4.1.1.36</ecNumber>
        </recommendedName>
        <alternativeName>
            <fullName evidence="3">CoaC</fullName>
        </alternativeName>
    </domain>
    <domain>
        <recommendedName>
            <fullName evidence="3">Phosphopantothenate--cysteine ligase</fullName>
            <ecNumber evidence="3">6.3.2.5</ecNumber>
        </recommendedName>
        <alternativeName>
            <fullName evidence="3">CoaB</fullName>
        </alternativeName>
        <alternativeName>
            <fullName evidence="3">Phosphopantothenoylcysteine synthetase</fullName>
            <shortName evidence="3">PPC synthetase</shortName>
            <shortName evidence="3">PPC-S</shortName>
        </alternativeName>
    </domain>
</protein>
<feature type="binding site" evidence="3">
    <location>
        <position position="288"/>
    </location>
    <ligand>
        <name>CTP</name>
        <dbReference type="ChEBI" id="CHEBI:37563"/>
    </ligand>
</feature>
<gene>
    <name evidence="3" type="primary">coaBC</name>
    <name evidence="7" type="ORF">FD01_GL001301</name>
</gene>
<dbReference type="UniPathway" id="UPA00241">
    <property type="reaction ID" value="UER00353"/>
</dbReference>
<dbReference type="PANTHER" id="PTHR14359:SF6">
    <property type="entry name" value="PHOSPHOPANTOTHENOYLCYSTEINE DECARBOXYLASE"/>
    <property type="match status" value="1"/>
</dbReference>
<proteinExistence type="inferred from homology"/>
<name>A0A0R1R9T0_9LACO</name>
<feature type="binding site" evidence="3">
    <location>
        <position position="342"/>
    </location>
    <ligand>
        <name>CTP</name>
        <dbReference type="ChEBI" id="CHEBI:37563"/>
    </ligand>
</feature>
<sequence>MANMLHKHIGIFITGGIAAYKVPNLIRMLIKAGHEVQVAMTPAAAAFVTPQTLATVSKHPVLTDQNEFADPSHVAHVALAHWLDLALIVPATANTIAKLTNGMADNVVTTTLLAFNGPKLIVPAMNDQMWLNVQTHANIAHLKTLGMRVLPPATGFLAEGYQAVGRMPDEAVITLFVQTYQAEQTLAGKRFVITAGGTKERIDPVRYIGNDSSGKMGTALANVASALGAEVELITTANLPTLPEVHVTDVQSVADMQQAVMAHFQASDVVIMAAAVADYHVLAPSDHKLKKTSEQSGLTLQLEQNPDILKTLGETKTHQLVVGFAAETDDLLQHAQTKLAKKHADLLIANFVGGGLGFNQDTNAVWLMQPNTEPIQVPEASKLEIAETILNTIQQIRG</sequence>
<comment type="function">
    <text evidence="3">Catalyzes two sequential steps in the biosynthesis of coenzyme A. In the first step cysteine is conjugated to 4'-phosphopantothenate to form 4-phosphopantothenoylcysteine. In the second step the latter compound is decarboxylated to form 4'-phosphopantotheine.</text>
</comment>
<keyword evidence="2 3" id="KW-0456">Lyase</keyword>
<evidence type="ECO:0000256" key="2">
    <source>
        <dbReference type="ARBA" id="ARBA00023239"/>
    </source>
</evidence>
<feature type="domain" description="DNA/pantothenate metabolism flavoprotein C-terminal" evidence="6">
    <location>
        <begin position="186"/>
        <end position="395"/>
    </location>
</feature>
<dbReference type="EMBL" id="AZEU01000018">
    <property type="protein sequence ID" value="KRL53198.1"/>
    <property type="molecule type" value="Genomic_DNA"/>
</dbReference>
<comment type="cofactor">
    <cofactor evidence="3">
        <name>Mg(2+)</name>
        <dbReference type="ChEBI" id="CHEBI:18420"/>
    </cofactor>
</comment>
<feature type="binding site" evidence="3">
    <location>
        <begin position="306"/>
        <end position="309"/>
    </location>
    <ligand>
        <name>CTP</name>
        <dbReference type="ChEBI" id="CHEBI:37563"/>
    </ligand>
</feature>
<dbReference type="EC" id="4.1.1.36" evidence="3"/>
<feature type="region of interest" description="Phosphopantothenate--cysteine ligase" evidence="3">
    <location>
        <begin position="191"/>
        <end position="398"/>
    </location>
</feature>
<dbReference type="Pfam" id="PF02441">
    <property type="entry name" value="Flavoprotein"/>
    <property type="match status" value="1"/>
</dbReference>
<dbReference type="Proteomes" id="UP000051790">
    <property type="component" value="Unassembled WGS sequence"/>
</dbReference>
<dbReference type="GO" id="GO:0015941">
    <property type="term" value="P:pantothenate catabolic process"/>
    <property type="evidence" value="ECO:0007669"/>
    <property type="project" value="InterPro"/>
</dbReference>